<dbReference type="AlphaFoldDB" id="A0A9X7N6C0"/>
<keyword evidence="1" id="KW-1133">Transmembrane helix</keyword>
<gene>
    <name evidence="2" type="ORF">F1C79_31465</name>
</gene>
<accession>A0A9X7N6C0</accession>
<dbReference type="InterPro" id="IPR032128">
    <property type="entry name" value="Pyocin_R2_holin"/>
</dbReference>
<keyword evidence="1" id="KW-0812">Transmembrane</keyword>
<proteinExistence type="predicted"/>
<evidence type="ECO:0000256" key="1">
    <source>
        <dbReference type="SAM" id="Phobius"/>
    </source>
</evidence>
<evidence type="ECO:0000313" key="2">
    <source>
        <dbReference type="EMBL" id="QEY75781.1"/>
    </source>
</evidence>
<dbReference type="Pfam" id="PF16085">
    <property type="entry name" value="Phage_holin_3_5"/>
    <property type="match status" value="1"/>
</dbReference>
<reference evidence="2 3" key="1">
    <citation type="submission" date="2019-09" db="EMBL/GenBank/DDBJ databases">
        <title>Prosopis cineraria nodule microbiome.</title>
        <authorList>
            <person name="Chaluvadi S.R."/>
            <person name="Ali R."/>
            <person name="Wang X."/>
        </authorList>
    </citation>
    <scope>NUCLEOTIDE SEQUENCE [LARGE SCALE GENOMIC DNA]</scope>
    <source>
        <strain evidence="2 3">BG1</strain>
    </source>
</reference>
<keyword evidence="3" id="KW-1185">Reference proteome</keyword>
<dbReference type="RefSeq" id="WP_151189570.1">
    <property type="nucleotide sequence ID" value="NZ_CP043626.1"/>
</dbReference>
<dbReference type="OrthoDB" id="7028741at2"/>
<sequence>MPSEQQALAEMPLWVVILLAIAGGVSGELWRADKAGLSGRAIVRRLVLRSGASVVCGVAVLFLALALGAPLMLASAIGSLTAAAGAEVAVGLYERWAAKRIGVCDVPGDDSVRGS</sequence>
<protein>
    <submittedName>
        <fullName evidence="2">Holin</fullName>
    </submittedName>
</protein>
<dbReference type="EMBL" id="CP043626">
    <property type="protein sequence ID" value="QEY75781.1"/>
    <property type="molecule type" value="Genomic_DNA"/>
</dbReference>
<keyword evidence="1" id="KW-0472">Membrane</keyword>
<organism evidence="2 3">
    <name type="scientific">Pseudomonas denitrificans</name>
    <dbReference type="NCBI Taxonomy" id="43306"/>
    <lineage>
        <taxon>Bacteria</taxon>
        <taxon>Pseudomonadati</taxon>
        <taxon>Pseudomonadota</taxon>
        <taxon>Gammaproteobacteria</taxon>
        <taxon>Pseudomonadales</taxon>
        <taxon>Pseudomonadaceae</taxon>
        <taxon>Halopseudomonas</taxon>
    </lineage>
</organism>
<dbReference type="Proteomes" id="UP000326659">
    <property type="component" value="Chromosome"/>
</dbReference>
<evidence type="ECO:0000313" key="3">
    <source>
        <dbReference type="Proteomes" id="UP000326659"/>
    </source>
</evidence>
<feature type="transmembrane region" description="Helical" evidence="1">
    <location>
        <begin position="46"/>
        <end position="67"/>
    </location>
</feature>
<feature type="transmembrane region" description="Helical" evidence="1">
    <location>
        <begin position="12"/>
        <end position="30"/>
    </location>
</feature>
<name>A0A9X7N6C0_PSEDE</name>
<dbReference type="KEGG" id="pden:F1C79_31465"/>
<feature type="transmembrane region" description="Helical" evidence="1">
    <location>
        <begin position="73"/>
        <end position="93"/>
    </location>
</feature>